<protein>
    <submittedName>
        <fullName evidence="1">Cytoplasmic protein</fullName>
    </submittedName>
</protein>
<dbReference type="STRING" id="505317.OA57_01035"/>
<dbReference type="RefSeq" id="WP_034612291.1">
    <property type="nucleotide sequence ID" value="NZ_JSUM01000002.1"/>
</dbReference>
<evidence type="ECO:0000313" key="1">
    <source>
        <dbReference type="EMBL" id="KGQ71407.1"/>
    </source>
</evidence>
<accession>A0A0A3AUF6</accession>
<dbReference type="InterPro" id="IPR034660">
    <property type="entry name" value="DinB/YfiT-like"/>
</dbReference>
<dbReference type="PIRSF" id="PIRSF031551">
    <property type="entry name" value="DUF1706"/>
    <property type="match status" value="1"/>
</dbReference>
<proteinExistence type="predicted"/>
<dbReference type="EMBL" id="JSUM01000002">
    <property type="protein sequence ID" value="KGQ71407.1"/>
    <property type="molecule type" value="Genomic_DNA"/>
</dbReference>
<sequence>MRSYTDGSELNLAIQAALQKYLKEFANIPEAMKDYRAIEGDKTPSEHLSYQLGWVNLLLQWEQGEQAGNVVHTPMQGYQWNNLGDLYQYFYAAYGQYTLFEQQQMLKKSVAEIGIWVVGLNNEELFQPEQRQWASNRAKWPLWKWVHINTVAPFTNFRGKIRKWKKIALAGG</sequence>
<organism evidence="1 2">
    <name type="scientific">Chelonobacter oris</name>
    <dbReference type="NCBI Taxonomy" id="505317"/>
    <lineage>
        <taxon>Bacteria</taxon>
        <taxon>Pseudomonadati</taxon>
        <taxon>Pseudomonadota</taxon>
        <taxon>Gammaproteobacteria</taxon>
        <taxon>Pasteurellales</taxon>
        <taxon>Pasteurellaceae</taxon>
        <taxon>Chelonobacter</taxon>
    </lineage>
</organism>
<dbReference type="AlphaFoldDB" id="A0A0A3AUF6"/>
<reference evidence="1 2" key="1">
    <citation type="submission" date="2014-11" db="EMBL/GenBank/DDBJ databases">
        <title>Draft genome sequence of Chelonobacter oris 1662T, associated with respiratory disease in Hermann's Tortoises.</title>
        <authorList>
            <person name="Kudirkiene E."/>
            <person name="Hansen M.J."/>
            <person name="Bojesen A.M."/>
        </authorList>
    </citation>
    <scope>NUCLEOTIDE SEQUENCE [LARGE SCALE GENOMIC DNA]</scope>
    <source>
        <strain evidence="1 2">1662</strain>
    </source>
</reference>
<evidence type="ECO:0000313" key="2">
    <source>
        <dbReference type="Proteomes" id="UP000030380"/>
    </source>
</evidence>
<dbReference type="OrthoDB" id="5347938at2"/>
<dbReference type="Pfam" id="PF08020">
    <property type="entry name" value="DUF1706"/>
    <property type="match status" value="1"/>
</dbReference>
<dbReference type="Proteomes" id="UP000030380">
    <property type="component" value="Unassembled WGS sequence"/>
</dbReference>
<dbReference type="Gene3D" id="1.20.120.450">
    <property type="entry name" value="dinb family like domain"/>
    <property type="match status" value="1"/>
</dbReference>
<name>A0A0A3AUF6_9PAST</name>
<gene>
    <name evidence="1" type="ORF">OA57_01035</name>
</gene>
<dbReference type="InterPro" id="IPR012550">
    <property type="entry name" value="DUF1706"/>
</dbReference>
<comment type="caution">
    <text evidence="1">The sequence shown here is derived from an EMBL/GenBank/DDBJ whole genome shotgun (WGS) entry which is preliminary data.</text>
</comment>
<keyword evidence="2" id="KW-1185">Reference proteome</keyword>
<dbReference type="PANTHER" id="PTHR40658:SF3">
    <property type="entry name" value="CLBS_DFSB FAMILY FOUR-HELIX BUNDLE PROTEIN"/>
    <property type="match status" value="1"/>
</dbReference>
<dbReference type="PANTHER" id="PTHR40658">
    <property type="match status" value="1"/>
</dbReference>